<dbReference type="Proteomes" id="UP000196435">
    <property type="component" value="Unassembled WGS sequence"/>
</dbReference>
<dbReference type="InterPro" id="IPR036388">
    <property type="entry name" value="WH-like_DNA-bd_sf"/>
</dbReference>
<evidence type="ECO:0000313" key="1">
    <source>
        <dbReference type="EMBL" id="PHM28139.1"/>
    </source>
</evidence>
<gene>
    <name evidence="1" type="ORF">Xinn_03874</name>
    <name evidence="2" type="ORF">XIS1_1810009</name>
</gene>
<dbReference type="Pfam" id="PF13814">
    <property type="entry name" value="Replic_Relax"/>
    <property type="match status" value="1"/>
</dbReference>
<dbReference type="EMBL" id="NIBU01000099">
    <property type="protein sequence ID" value="PHM28139.1"/>
    <property type="molecule type" value="Genomic_DNA"/>
</dbReference>
<evidence type="ECO:0000313" key="4">
    <source>
        <dbReference type="Proteomes" id="UP000224871"/>
    </source>
</evidence>
<sequence length="246" mass="28526">MTMGGDNFIRSYKERMAKKQDNEQAILRFLKDEIYSTAEILSRVLNYTATSTVYTALNRMCAKGLLSTEKVDLGGYRPFNVYGITQHGAVMVLDDHDDPFKLKAFEPSKITLSTLEHRFDVQRLSLAARHQGYQWKPTSNLKLEKGQKYPDGLMRKEGNIWAVEVERVSKSPKRYRDIVEIYLNQITVNHWAGVVYLFPDSQLRDRVKRIFYAVDAASIGGRLQPLSPDMTDRFFDFKTYEEFARE</sequence>
<dbReference type="InterPro" id="IPR025855">
    <property type="entry name" value="Replic_Relax"/>
</dbReference>
<organism evidence="2 3">
    <name type="scientific">Xenorhabdus innexi</name>
    <dbReference type="NCBI Taxonomy" id="290109"/>
    <lineage>
        <taxon>Bacteria</taxon>
        <taxon>Pseudomonadati</taxon>
        <taxon>Pseudomonadota</taxon>
        <taxon>Gammaproteobacteria</taxon>
        <taxon>Enterobacterales</taxon>
        <taxon>Morganellaceae</taxon>
        <taxon>Xenorhabdus</taxon>
    </lineage>
</organism>
<evidence type="ECO:0000313" key="3">
    <source>
        <dbReference type="Proteomes" id="UP000196435"/>
    </source>
</evidence>
<name>A0A1N6MWY3_9GAMM</name>
<keyword evidence="4" id="KW-1185">Reference proteome</keyword>
<dbReference type="EMBL" id="FTLG01000092">
    <property type="protein sequence ID" value="SIP73346.1"/>
    <property type="molecule type" value="Genomic_DNA"/>
</dbReference>
<protein>
    <submittedName>
        <fullName evidence="1 2">MobC protein</fullName>
    </submittedName>
</protein>
<accession>A0A1N6MWY3</accession>
<dbReference type="Proteomes" id="UP000224871">
    <property type="component" value="Unassembled WGS sequence"/>
</dbReference>
<dbReference type="RefSeq" id="WP_169923629.1">
    <property type="nucleotide sequence ID" value="NZ_CAWNQC010000302.1"/>
</dbReference>
<reference evidence="3" key="2">
    <citation type="submission" date="2016-12" db="EMBL/GenBank/DDBJ databases">
        <authorList>
            <person name="Gaudriault S."/>
        </authorList>
    </citation>
    <scope>NUCLEOTIDE SEQUENCE [LARGE SCALE GENOMIC DNA]</scope>
    <source>
        <strain evidence="3">HGB1681 (deposited as PTA-6826 in the American Type Culture Collection)</strain>
    </source>
</reference>
<reference evidence="2" key="1">
    <citation type="submission" date="2016-12" db="EMBL/GenBank/DDBJ databases">
        <authorList>
            <person name="Song W.-J."/>
            <person name="Kurnit D.M."/>
        </authorList>
    </citation>
    <scope>NUCLEOTIDE SEQUENCE [LARGE SCALE GENOMIC DNA]</scope>
    <source>
        <strain evidence="2">HGB1681</strain>
    </source>
</reference>
<dbReference type="SUPFAM" id="SSF46785">
    <property type="entry name" value="Winged helix' DNA-binding domain"/>
    <property type="match status" value="1"/>
</dbReference>
<evidence type="ECO:0000313" key="2">
    <source>
        <dbReference type="EMBL" id="SIP73346.1"/>
    </source>
</evidence>
<reference evidence="1 4" key="3">
    <citation type="journal article" date="2017" name="Nat. Microbiol.">
        <title>Natural product diversity associated with the nematode symbionts Photorhabdus and Xenorhabdus.</title>
        <authorList>
            <person name="Tobias N.J."/>
            <person name="Wolff H."/>
            <person name="Djahanschiri B."/>
            <person name="Grundmann F."/>
            <person name="Kronenwerth M."/>
            <person name="Shi Y.M."/>
            <person name="Simonyi S."/>
            <person name="Grun P."/>
            <person name="Shapiro-Ilan D."/>
            <person name="Pidot S.J."/>
            <person name="Stinear T.P."/>
            <person name="Ebersberger I."/>
            <person name="Bode H.B."/>
        </authorList>
    </citation>
    <scope>NUCLEOTIDE SEQUENCE [LARGE SCALE GENOMIC DNA]</scope>
    <source>
        <strain evidence="1 4">DSM 16336</strain>
    </source>
</reference>
<proteinExistence type="predicted"/>
<dbReference type="AlphaFoldDB" id="A0A1N6MWY3"/>
<dbReference type="InterPro" id="IPR036390">
    <property type="entry name" value="WH_DNA-bd_sf"/>
</dbReference>
<dbReference type="Gene3D" id="1.10.10.10">
    <property type="entry name" value="Winged helix-like DNA-binding domain superfamily/Winged helix DNA-binding domain"/>
    <property type="match status" value="1"/>
</dbReference>